<protein>
    <submittedName>
        <fullName evidence="1">Uncharacterized protein</fullName>
    </submittedName>
</protein>
<name>A0A8T0D520_9TREM</name>
<dbReference type="EMBL" id="JTDF01015661">
    <property type="protein sequence ID" value="KAF8562945.1"/>
    <property type="molecule type" value="Genomic_DNA"/>
</dbReference>
<evidence type="ECO:0000313" key="2">
    <source>
        <dbReference type="Proteomes" id="UP000699462"/>
    </source>
</evidence>
<evidence type="ECO:0000313" key="1">
    <source>
        <dbReference type="EMBL" id="KAF8562945.1"/>
    </source>
</evidence>
<gene>
    <name evidence="1" type="ORF">P879_11770</name>
</gene>
<keyword evidence="2" id="KW-1185">Reference proteome</keyword>
<dbReference type="AlphaFoldDB" id="A0A8T0D520"/>
<dbReference type="OrthoDB" id="10486769at2759"/>
<sequence length="158" mass="17692">MMPQAEWVGGGLMVNWSQKRDRSQRLTYVHLLIVHEDNAYKQAVLEEYLWHVFPVIISRNINNNNNSVNKFRDTRVFFAVENAAGLSPFIHATIQTDSNAGNVVDPHTVTAVVKLRSAFQKLQHVAPSGLSCDQGKTMLKFLHSPKTNCVNLIYAGSG</sequence>
<dbReference type="Proteomes" id="UP000699462">
    <property type="component" value="Unassembled WGS sequence"/>
</dbReference>
<reference evidence="1 2" key="1">
    <citation type="submission" date="2019-07" db="EMBL/GenBank/DDBJ databases">
        <title>Annotation for the trematode Paragonimus westermani.</title>
        <authorList>
            <person name="Choi Y.-J."/>
        </authorList>
    </citation>
    <scope>NUCLEOTIDE SEQUENCE [LARGE SCALE GENOMIC DNA]</scope>
    <source>
        <strain evidence="1">180907_Pwestermani</strain>
    </source>
</reference>
<proteinExistence type="predicted"/>
<comment type="caution">
    <text evidence="1">The sequence shown here is derived from an EMBL/GenBank/DDBJ whole genome shotgun (WGS) entry which is preliminary data.</text>
</comment>
<accession>A0A8T0D520</accession>
<organism evidence="1 2">
    <name type="scientific">Paragonimus westermani</name>
    <dbReference type="NCBI Taxonomy" id="34504"/>
    <lineage>
        <taxon>Eukaryota</taxon>
        <taxon>Metazoa</taxon>
        <taxon>Spiralia</taxon>
        <taxon>Lophotrochozoa</taxon>
        <taxon>Platyhelminthes</taxon>
        <taxon>Trematoda</taxon>
        <taxon>Digenea</taxon>
        <taxon>Plagiorchiida</taxon>
        <taxon>Troglotremata</taxon>
        <taxon>Troglotrematidae</taxon>
        <taxon>Paragonimus</taxon>
    </lineage>
</organism>